<organism evidence="2 3">
    <name type="scientific">Massilia eburnea</name>
    <dbReference type="NCBI Taxonomy" id="1776165"/>
    <lineage>
        <taxon>Bacteria</taxon>
        <taxon>Pseudomonadati</taxon>
        <taxon>Pseudomonadota</taxon>
        <taxon>Betaproteobacteria</taxon>
        <taxon>Burkholderiales</taxon>
        <taxon>Oxalobacteraceae</taxon>
        <taxon>Telluria group</taxon>
        <taxon>Massilia</taxon>
    </lineage>
</organism>
<dbReference type="GO" id="GO:0043107">
    <property type="term" value="P:type IV pilus-dependent motility"/>
    <property type="evidence" value="ECO:0007669"/>
    <property type="project" value="InterPro"/>
</dbReference>
<dbReference type="RefSeq" id="WP_155452602.1">
    <property type="nucleotide sequence ID" value="NZ_WNKX01000002.1"/>
</dbReference>
<accession>A0A6L6QAZ6</accession>
<proteinExistence type="predicted"/>
<dbReference type="InterPro" id="IPR014717">
    <property type="entry name" value="Transl_elong_EF1B/ribsomal_bS6"/>
</dbReference>
<sequence length="228" mass="25250">MATDLKDLGESLSAQFRNLNGLHPGLWPIVPRILMAVGVAGLAVLAGYFLSWQKQYEDLEQGAAAEQKLRDEYTLKVGQAVNLDELKRQKEKVDQYVVQMEKQLPGKAEMAALLSDINNAGTGRGLSFELFKPSRVDVKEYYAEQPIELRVNGSYHDLGSFAGDLAGMARIVTLNNISLETKGRDGRDLPPGTLQLNATAKTFRYLDPEEVAEQRRVANDKKKKGGNQ</sequence>
<evidence type="ECO:0000313" key="2">
    <source>
        <dbReference type="EMBL" id="MTW09622.1"/>
    </source>
</evidence>
<dbReference type="Pfam" id="PF04350">
    <property type="entry name" value="PilO"/>
    <property type="match status" value="1"/>
</dbReference>
<dbReference type="AlphaFoldDB" id="A0A6L6QAZ6"/>
<keyword evidence="1" id="KW-0812">Transmembrane</keyword>
<keyword evidence="1" id="KW-0472">Membrane</keyword>
<feature type="transmembrane region" description="Helical" evidence="1">
    <location>
        <begin position="29"/>
        <end position="50"/>
    </location>
</feature>
<evidence type="ECO:0000256" key="1">
    <source>
        <dbReference type="SAM" id="Phobius"/>
    </source>
</evidence>
<keyword evidence="1" id="KW-1133">Transmembrane helix</keyword>
<reference evidence="2 3" key="1">
    <citation type="submission" date="2019-11" db="EMBL/GenBank/DDBJ databases">
        <title>Type strains purchased from KCTC, JCM and DSMZ.</title>
        <authorList>
            <person name="Lu H."/>
        </authorList>
    </citation>
    <scope>NUCLEOTIDE SEQUENCE [LARGE SCALE GENOMIC DNA]</scope>
    <source>
        <strain evidence="2 3">JCM 31587</strain>
    </source>
</reference>
<name>A0A6L6QAZ6_9BURK</name>
<dbReference type="PIRSF" id="PIRSF016482">
    <property type="entry name" value="PilO"/>
    <property type="match status" value="1"/>
</dbReference>
<dbReference type="GO" id="GO:0043683">
    <property type="term" value="P:type IV pilus assembly"/>
    <property type="evidence" value="ECO:0007669"/>
    <property type="project" value="InterPro"/>
</dbReference>
<evidence type="ECO:0000313" key="3">
    <source>
        <dbReference type="Proteomes" id="UP000472320"/>
    </source>
</evidence>
<dbReference type="Proteomes" id="UP000472320">
    <property type="component" value="Unassembled WGS sequence"/>
</dbReference>
<dbReference type="InterPro" id="IPR007445">
    <property type="entry name" value="PilO"/>
</dbReference>
<dbReference type="OrthoDB" id="9802133at2"/>
<keyword evidence="3" id="KW-1185">Reference proteome</keyword>
<gene>
    <name evidence="2" type="primary">pilO</name>
    <name evidence="2" type="ORF">GM658_03330</name>
</gene>
<dbReference type="PANTHER" id="PTHR39555">
    <property type="entry name" value="FIMBRIAL ASSEMBLY PROTEIN PILO-LIKE PROTEIN-RELATED"/>
    <property type="match status" value="1"/>
</dbReference>
<dbReference type="PANTHER" id="PTHR39555:SF1">
    <property type="entry name" value="TYPE IV PILUS INNER MEMBRANE COMPONENT PILO"/>
    <property type="match status" value="1"/>
</dbReference>
<dbReference type="EMBL" id="WNKX01000002">
    <property type="protein sequence ID" value="MTW09622.1"/>
    <property type="molecule type" value="Genomic_DNA"/>
</dbReference>
<protein>
    <submittedName>
        <fullName evidence="2">Type 4a pilus biogenesis protein PilO</fullName>
    </submittedName>
</protein>
<dbReference type="Gene3D" id="3.30.70.60">
    <property type="match status" value="1"/>
</dbReference>
<comment type="caution">
    <text evidence="2">The sequence shown here is derived from an EMBL/GenBank/DDBJ whole genome shotgun (WGS) entry which is preliminary data.</text>
</comment>